<comment type="caution">
    <text evidence="2">The sequence shown here is derived from an EMBL/GenBank/DDBJ whole genome shotgun (WGS) entry which is preliminary data.</text>
</comment>
<dbReference type="Proteomes" id="UP001378592">
    <property type="component" value="Unassembled WGS sequence"/>
</dbReference>
<feature type="region of interest" description="Disordered" evidence="1">
    <location>
        <begin position="91"/>
        <end position="119"/>
    </location>
</feature>
<dbReference type="AlphaFoldDB" id="A0AAN9ZBW9"/>
<name>A0AAN9ZBW9_9ORTH</name>
<reference evidence="2 3" key="1">
    <citation type="submission" date="2024-03" db="EMBL/GenBank/DDBJ databases">
        <title>The genome assembly and annotation of the cricket Gryllus longicercus Weissman &amp; Gray.</title>
        <authorList>
            <person name="Szrajer S."/>
            <person name="Gray D."/>
            <person name="Ylla G."/>
        </authorList>
    </citation>
    <scope>NUCLEOTIDE SEQUENCE [LARGE SCALE GENOMIC DNA]</scope>
    <source>
        <strain evidence="2">DAG 2021-001</strain>
        <tissue evidence="2">Whole body minus gut</tissue>
    </source>
</reference>
<organism evidence="2 3">
    <name type="scientific">Gryllus longicercus</name>
    <dbReference type="NCBI Taxonomy" id="2509291"/>
    <lineage>
        <taxon>Eukaryota</taxon>
        <taxon>Metazoa</taxon>
        <taxon>Ecdysozoa</taxon>
        <taxon>Arthropoda</taxon>
        <taxon>Hexapoda</taxon>
        <taxon>Insecta</taxon>
        <taxon>Pterygota</taxon>
        <taxon>Neoptera</taxon>
        <taxon>Polyneoptera</taxon>
        <taxon>Orthoptera</taxon>
        <taxon>Ensifera</taxon>
        <taxon>Gryllidea</taxon>
        <taxon>Grylloidea</taxon>
        <taxon>Gryllidae</taxon>
        <taxon>Gryllinae</taxon>
        <taxon>Gryllus</taxon>
    </lineage>
</organism>
<sequence length="119" mass="12617">MFAFLLRHLPSVLGGPFRAPWWQQLCPGSRHGSGAVERNGNVNARRRGGSWTDEPLIGVALRPPEKRGRPSLLVLALALALALCVVPPGPTPSRPATPCANCRAARDHSPSAASSLDLP</sequence>
<evidence type="ECO:0000313" key="3">
    <source>
        <dbReference type="Proteomes" id="UP001378592"/>
    </source>
</evidence>
<proteinExistence type="predicted"/>
<keyword evidence="3" id="KW-1185">Reference proteome</keyword>
<evidence type="ECO:0000313" key="2">
    <source>
        <dbReference type="EMBL" id="KAK7869100.1"/>
    </source>
</evidence>
<accession>A0AAN9ZBW9</accession>
<protein>
    <submittedName>
        <fullName evidence="2">Uncharacterized protein</fullName>
    </submittedName>
</protein>
<dbReference type="EMBL" id="JAZDUA010000080">
    <property type="protein sequence ID" value="KAK7869100.1"/>
    <property type="molecule type" value="Genomic_DNA"/>
</dbReference>
<evidence type="ECO:0000256" key="1">
    <source>
        <dbReference type="SAM" id="MobiDB-lite"/>
    </source>
</evidence>
<gene>
    <name evidence="2" type="ORF">R5R35_000817</name>
</gene>